<evidence type="ECO:0000313" key="2">
    <source>
        <dbReference type="EMBL" id="CAD2162642.1"/>
    </source>
</evidence>
<dbReference type="AlphaFoldDB" id="A0A6V7UNT3"/>
<evidence type="ECO:0000313" key="3">
    <source>
        <dbReference type="Proteomes" id="UP000580250"/>
    </source>
</evidence>
<organism evidence="2 3">
    <name type="scientific">Meloidogyne enterolobii</name>
    <name type="common">Root-knot nematode worm</name>
    <name type="synonym">Meloidogyne mayaguensis</name>
    <dbReference type="NCBI Taxonomy" id="390850"/>
    <lineage>
        <taxon>Eukaryota</taxon>
        <taxon>Metazoa</taxon>
        <taxon>Ecdysozoa</taxon>
        <taxon>Nematoda</taxon>
        <taxon>Chromadorea</taxon>
        <taxon>Rhabditida</taxon>
        <taxon>Tylenchina</taxon>
        <taxon>Tylenchomorpha</taxon>
        <taxon>Tylenchoidea</taxon>
        <taxon>Meloidogynidae</taxon>
        <taxon>Meloidogyninae</taxon>
        <taxon>Meloidogyne</taxon>
    </lineage>
</organism>
<keyword evidence="1" id="KW-0812">Transmembrane</keyword>
<dbReference type="EMBL" id="CAJEWN010000093">
    <property type="protein sequence ID" value="CAD2162642.1"/>
    <property type="molecule type" value="Genomic_DNA"/>
</dbReference>
<comment type="caution">
    <text evidence="2">The sequence shown here is derived from an EMBL/GenBank/DDBJ whole genome shotgun (WGS) entry which is preliminary data.</text>
</comment>
<keyword evidence="1" id="KW-1133">Transmembrane helix</keyword>
<feature type="transmembrane region" description="Helical" evidence="1">
    <location>
        <begin position="61"/>
        <end position="82"/>
    </location>
</feature>
<dbReference type="Proteomes" id="UP000580250">
    <property type="component" value="Unassembled WGS sequence"/>
</dbReference>
<accession>A0A6V7UNT3</accession>
<proteinExistence type="predicted"/>
<evidence type="ECO:0000256" key="1">
    <source>
        <dbReference type="SAM" id="Phobius"/>
    </source>
</evidence>
<name>A0A6V7UNT3_MELEN</name>
<protein>
    <submittedName>
        <fullName evidence="2">Uncharacterized protein</fullName>
    </submittedName>
</protein>
<feature type="transmembrane region" description="Helical" evidence="1">
    <location>
        <begin position="20"/>
        <end position="40"/>
    </location>
</feature>
<reference evidence="2 3" key="1">
    <citation type="submission" date="2020-08" db="EMBL/GenBank/DDBJ databases">
        <authorList>
            <person name="Koutsovoulos G."/>
            <person name="Danchin GJ E."/>
        </authorList>
    </citation>
    <scope>NUCLEOTIDE SEQUENCE [LARGE SCALE GENOMIC DNA]</scope>
</reference>
<gene>
    <name evidence="2" type="ORF">MENT_LOCUS15528</name>
</gene>
<keyword evidence="1" id="KW-0472">Membrane</keyword>
<sequence length="83" mass="9101">MTEEDMATLMGGAAGGVLGAMIPNVNAYTSPLFGFIGAFLSRRAYWKYKESDPATRRRKLICWNLIIIFGPIPASPCITFILS</sequence>